<dbReference type="Pfam" id="PF01715">
    <property type="entry name" value="IPPT"/>
    <property type="match status" value="1"/>
</dbReference>
<evidence type="ECO:0000256" key="7">
    <source>
        <dbReference type="ARBA" id="ARBA00022840"/>
    </source>
</evidence>
<comment type="catalytic activity">
    <reaction evidence="9 10 11">
        <text>adenosine(37) in tRNA + dimethylallyl diphosphate = N(6)-dimethylallyladenosine(37) in tRNA + diphosphate</text>
        <dbReference type="Rhea" id="RHEA:26482"/>
        <dbReference type="Rhea" id="RHEA-COMP:10162"/>
        <dbReference type="Rhea" id="RHEA-COMP:10375"/>
        <dbReference type="ChEBI" id="CHEBI:33019"/>
        <dbReference type="ChEBI" id="CHEBI:57623"/>
        <dbReference type="ChEBI" id="CHEBI:74411"/>
        <dbReference type="ChEBI" id="CHEBI:74415"/>
        <dbReference type="EC" id="2.5.1.75"/>
    </reaction>
</comment>
<protein>
    <recommendedName>
        <fullName evidence="10">tRNA dimethylallyltransferase</fullName>
        <ecNumber evidence="10">2.5.1.75</ecNumber>
    </recommendedName>
    <alternativeName>
        <fullName evidence="10">Dimethylallyl diphosphate:tRNA dimethylallyltransferase</fullName>
        <shortName evidence="10">DMAPP:tRNA dimethylallyltransferase</shortName>
        <shortName evidence="10">DMATase</shortName>
    </alternativeName>
    <alternativeName>
        <fullName evidence="10">Isopentenyl-diphosphate:tRNA isopentenyltransferase</fullName>
        <shortName evidence="10">IPP transferase</shortName>
        <shortName evidence="10">IPPT</shortName>
        <shortName evidence="10">IPTase</shortName>
    </alternativeName>
</protein>
<dbReference type="Proteomes" id="UP000002011">
    <property type="component" value="Chromosome"/>
</dbReference>
<dbReference type="InterPro" id="IPR018022">
    <property type="entry name" value="IPT"/>
</dbReference>
<sequence length="320" mass="36540">MKTEPPLLIILGPTASGKTRLATRVAAGIGGEIISADSRQVYRQMDIGTGKDLGEYIVDGVPIRHYLIDIRDAGDKYNVNDFQYDFAQAYEAIRAHDRVPVVCGGTGFYLYALLKGHAQDTVPVNEALRESFASQTTEQLLAHFRRTTSPYHALADTSTRKRLVRALEIAAFTREHPEQEIRFGAEEQAYPAIIFGLDPPVDVRRKRISNRLAERLKQGLIEEVQGLLNQGIDADSLIYYGLEYKYITLYLIGAMTYDEMHARLETEIHRFAKRQMTFFRKMEKDGLEISWIPDEWTEAEKIAFIIRHYREFKNGQASNM</sequence>
<dbReference type="AlphaFoldDB" id="C6W083"/>
<dbReference type="Gene3D" id="3.40.50.300">
    <property type="entry name" value="P-loop containing nucleotide triphosphate hydrolases"/>
    <property type="match status" value="1"/>
</dbReference>
<feature type="region of interest" description="Interaction with substrate tRNA" evidence="10">
    <location>
        <begin position="37"/>
        <end position="40"/>
    </location>
</feature>
<dbReference type="HAMAP" id="MF_00185">
    <property type="entry name" value="IPP_trans"/>
    <property type="match status" value="1"/>
</dbReference>
<comment type="function">
    <text evidence="2 10 12">Catalyzes the transfer of a dimethylallyl group onto the adenine at position 37 in tRNAs that read codons beginning with uridine, leading to the formation of N6-(dimethylallyl)adenosine (i(6)A).</text>
</comment>
<feature type="site" description="Interaction with substrate tRNA" evidence="10">
    <location>
        <position position="106"/>
    </location>
</feature>
<dbReference type="RefSeq" id="WP_012780165.1">
    <property type="nucleotide sequence ID" value="NC_013037.1"/>
</dbReference>
<dbReference type="InterPro" id="IPR039657">
    <property type="entry name" value="Dimethylallyltransferase"/>
</dbReference>
<keyword evidence="5 10" id="KW-0819">tRNA processing</keyword>
<evidence type="ECO:0000256" key="9">
    <source>
        <dbReference type="ARBA" id="ARBA00049563"/>
    </source>
</evidence>
<evidence type="ECO:0000256" key="13">
    <source>
        <dbReference type="RuleBase" id="RU003785"/>
    </source>
</evidence>
<gene>
    <name evidence="10" type="primary">miaA</name>
    <name evidence="14" type="ordered locus">Dfer_0552</name>
</gene>
<evidence type="ECO:0000256" key="1">
    <source>
        <dbReference type="ARBA" id="ARBA00001946"/>
    </source>
</evidence>
<dbReference type="InterPro" id="IPR027417">
    <property type="entry name" value="P-loop_NTPase"/>
</dbReference>
<dbReference type="EC" id="2.5.1.75" evidence="10"/>
<evidence type="ECO:0000256" key="3">
    <source>
        <dbReference type="ARBA" id="ARBA00005842"/>
    </source>
</evidence>
<dbReference type="PANTHER" id="PTHR11088">
    <property type="entry name" value="TRNA DIMETHYLALLYLTRANSFERASE"/>
    <property type="match status" value="1"/>
</dbReference>
<feature type="site" description="Interaction with substrate tRNA" evidence="10">
    <location>
        <position position="129"/>
    </location>
</feature>
<reference evidence="14 15" key="1">
    <citation type="journal article" date="2009" name="Stand. Genomic Sci.">
        <title>Complete genome sequence of Dyadobacter fermentans type strain (NS114).</title>
        <authorList>
            <person name="Lang E."/>
            <person name="Lapidus A."/>
            <person name="Chertkov O."/>
            <person name="Brettin T."/>
            <person name="Detter J.C."/>
            <person name="Han C."/>
            <person name="Copeland A."/>
            <person name="Glavina Del Rio T."/>
            <person name="Nolan M."/>
            <person name="Chen F."/>
            <person name="Lucas S."/>
            <person name="Tice H."/>
            <person name="Cheng J.F."/>
            <person name="Land M."/>
            <person name="Hauser L."/>
            <person name="Chang Y.J."/>
            <person name="Jeffries C.D."/>
            <person name="Kopitz M."/>
            <person name="Bruce D."/>
            <person name="Goodwin L."/>
            <person name="Pitluck S."/>
            <person name="Ovchinnikova G."/>
            <person name="Pati A."/>
            <person name="Ivanova N."/>
            <person name="Mavrommatis K."/>
            <person name="Chen A."/>
            <person name="Palaniappan K."/>
            <person name="Chain P."/>
            <person name="Bristow J."/>
            <person name="Eisen J.A."/>
            <person name="Markowitz V."/>
            <person name="Hugenholtz P."/>
            <person name="Goker M."/>
            <person name="Rohde M."/>
            <person name="Kyrpides N.C."/>
            <person name="Klenk H.P."/>
        </authorList>
    </citation>
    <scope>NUCLEOTIDE SEQUENCE [LARGE SCALE GENOMIC DNA]</scope>
    <source>
        <strain evidence="15">ATCC 700827 / DSM 18053 / CIP 107007 / KCTC 52180 / NS114</strain>
    </source>
</reference>
<dbReference type="GO" id="GO:0005524">
    <property type="term" value="F:ATP binding"/>
    <property type="evidence" value="ECO:0007669"/>
    <property type="project" value="UniProtKB-UniRule"/>
</dbReference>
<evidence type="ECO:0000256" key="5">
    <source>
        <dbReference type="ARBA" id="ARBA00022694"/>
    </source>
</evidence>
<dbReference type="SUPFAM" id="SSF52540">
    <property type="entry name" value="P-loop containing nucleoside triphosphate hydrolases"/>
    <property type="match status" value="2"/>
</dbReference>
<evidence type="ECO:0000256" key="11">
    <source>
        <dbReference type="RuleBase" id="RU003783"/>
    </source>
</evidence>
<accession>C6W083</accession>
<evidence type="ECO:0000256" key="6">
    <source>
        <dbReference type="ARBA" id="ARBA00022741"/>
    </source>
</evidence>
<keyword evidence="15" id="KW-1185">Reference proteome</keyword>
<evidence type="ECO:0000256" key="8">
    <source>
        <dbReference type="ARBA" id="ARBA00022842"/>
    </source>
</evidence>
<comment type="caution">
    <text evidence="10">Lacks conserved residue(s) required for the propagation of feature annotation.</text>
</comment>
<feature type="binding site" evidence="10">
    <location>
        <begin position="14"/>
        <end position="19"/>
    </location>
    <ligand>
        <name>substrate</name>
    </ligand>
</feature>
<dbReference type="KEGG" id="dfe:Dfer_0552"/>
<keyword evidence="7 10" id="KW-0067">ATP-binding</keyword>
<evidence type="ECO:0000313" key="15">
    <source>
        <dbReference type="Proteomes" id="UP000002011"/>
    </source>
</evidence>
<feature type="binding site" evidence="10">
    <location>
        <begin position="12"/>
        <end position="19"/>
    </location>
    <ligand>
        <name>ATP</name>
        <dbReference type="ChEBI" id="CHEBI:30616"/>
    </ligand>
</feature>
<name>C6W083_DYAFD</name>
<dbReference type="eggNOG" id="COG0324">
    <property type="taxonomic scope" value="Bacteria"/>
</dbReference>
<keyword evidence="8 10" id="KW-0460">Magnesium</keyword>
<dbReference type="GO" id="GO:0052381">
    <property type="term" value="F:tRNA dimethylallyltransferase activity"/>
    <property type="evidence" value="ECO:0007669"/>
    <property type="project" value="UniProtKB-UniRule"/>
</dbReference>
<dbReference type="NCBIfam" id="TIGR00174">
    <property type="entry name" value="miaA"/>
    <property type="match status" value="1"/>
</dbReference>
<dbReference type="PANTHER" id="PTHR11088:SF60">
    <property type="entry name" value="TRNA DIMETHYLALLYLTRANSFERASE"/>
    <property type="match status" value="1"/>
</dbReference>
<dbReference type="OrthoDB" id="9776390at2"/>
<evidence type="ECO:0000256" key="4">
    <source>
        <dbReference type="ARBA" id="ARBA00022679"/>
    </source>
</evidence>
<organism evidence="14 15">
    <name type="scientific">Dyadobacter fermentans (strain ATCC 700827 / DSM 18053 / CIP 107007 / KCTC 52180 / NS114)</name>
    <dbReference type="NCBI Taxonomy" id="471854"/>
    <lineage>
        <taxon>Bacteria</taxon>
        <taxon>Pseudomonadati</taxon>
        <taxon>Bacteroidota</taxon>
        <taxon>Cytophagia</taxon>
        <taxon>Cytophagales</taxon>
        <taxon>Spirosomataceae</taxon>
        <taxon>Dyadobacter</taxon>
    </lineage>
</organism>
<comment type="similarity">
    <text evidence="3 10 13">Belongs to the IPP transferase family.</text>
</comment>
<comment type="cofactor">
    <cofactor evidence="1 10">
        <name>Mg(2+)</name>
        <dbReference type="ChEBI" id="CHEBI:18420"/>
    </cofactor>
</comment>
<evidence type="ECO:0000256" key="10">
    <source>
        <dbReference type="HAMAP-Rule" id="MF_00185"/>
    </source>
</evidence>
<proteinExistence type="inferred from homology"/>
<evidence type="ECO:0000256" key="12">
    <source>
        <dbReference type="RuleBase" id="RU003784"/>
    </source>
</evidence>
<dbReference type="HOGENOM" id="CLU_032616_0_1_10"/>
<evidence type="ECO:0000256" key="2">
    <source>
        <dbReference type="ARBA" id="ARBA00003213"/>
    </source>
</evidence>
<dbReference type="EMBL" id="CP001619">
    <property type="protein sequence ID" value="ACT91817.1"/>
    <property type="molecule type" value="Genomic_DNA"/>
</dbReference>
<keyword evidence="6 10" id="KW-0547">Nucleotide-binding</keyword>
<dbReference type="STRING" id="471854.Dfer_0552"/>
<keyword evidence="4 10" id="KW-0808">Transferase</keyword>
<comment type="subunit">
    <text evidence="10">Monomer.</text>
</comment>
<dbReference type="GO" id="GO:0006400">
    <property type="term" value="P:tRNA modification"/>
    <property type="evidence" value="ECO:0007669"/>
    <property type="project" value="TreeGrafter"/>
</dbReference>
<evidence type="ECO:0000313" key="14">
    <source>
        <dbReference type="EMBL" id="ACT91817.1"/>
    </source>
</evidence>